<dbReference type="InterPro" id="IPR053020">
    <property type="entry name" value="Smr_domain_protein"/>
</dbReference>
<keyword evidence="2" id="KW-0732">Signal</keyword>
<evidence type="ECO:0000256" key="1">
    <source>
        <dbReference type="SAM" id="MobiDB-lite"/>
    </source>
</evidence>
<feature type="compositionally biased region" description="Low complexity" evidence="1">
    <location>
        <begin position="317"/>
        <end position="329"/>
    </location>
</feature>
<feature type="domain" description="Smr" evidence="3">
    <location>
        <begin position="152"/>
        <end position="228"/>
    </location>
</feature>
<dbReference type="EMBL" id="CAJNJQ010000176">
    <property type="protein sequence ID" value="CAE7061243.1"/>
    <property type="molecule type" value="Genomic_DNA"/>
</dbReference>
<feature type="compositionally biased region" description="Basic and acidic residues" evidence="1">
    <location>
        <begin position="349"/>
        <end position="361"/>
    </location>
</feature>
<gene>
    <name evidence="4" type="ORF">RDB_LOCUS8137</name>
</gene>
<dbReference type="InterPro" id="IPR036063">
    <property type="entry name" value="Smr_dom_sf"/>
</dbReference>
<dbReference type="Proteomes" id="UP000663827">
    <property type="component" value="Unassembled WGS sequence"/>
</dbReference>
<dbReference type="SMART" id="SM01162">
    <property type="entry name" value="DUF1771"/>
    <property type="match status" value="2"/>
</dbReference>
<dbReference type="Pfam" id="PF01713">
    <property type="entry name" value="Smr"/>
    <property type="match status" value="2"/>
</dbReference>
<dbReference type="Pfam" id="PF08590">
    <property type="entry name" value="DUF1771"/>
    <property type="match status" value="2"/>
</dbReference>
<evidence type="ECO:0000256" key="2">
    <source>
        <dbReference type="SAM" id="SignalP"/>
    </source>
</evidence>
<reference evidence="4" key="1">
    <citation type="submission" date="2021-01" db="EMBL/GenBank/DDBJ databases">
        <authorList>
            <person name="Kaushik A."/>
        </authorList>
    </citation>
    <scope>NUCLEOTIDE SEQUENCE</scope>
    <source>
        <strain evidence="4">AG5</strain>
    </source>
</reference>
<accession>A0A8H3DQM6</accession>
<dbReference type="SUPFAM" id="SSF160443">
    <property type="entry name" value="SMR domain-like"/>
    <property type="match status" value="2"/>
</dbReference>
<organism evidence="4 5">
    <name type="scientific">Rhizoctonia solani</name>
    <dbReference type="NCBI Taxonomy" id="456999"/>
    <lineage>
        <taxon>Eukaryota</taxon>
        <taxon>Fungi</taxon>
        <taxon>Dikarya</taxon>
        <taxon>Basidiomycota</taxon>
        <taxon>Agaricomycotina</taxon>
        <taxon>Agaricomycetes</taxon>
        <taxon>Cantharellales</taxon>
        <taxon>Ceratobasidiaceae</taxon>
        <taxon>Rhizoctonia</taxon>
    </lineage>
</organism>
<evidence type="ECO:0000313" key="4">
    <source>
        <dbReference type="EMBL" id="CAE7061243.1"/>
    </source>
</evidence>
<feature type="domain" description="Smr" evidence="3">
    <location>
        <begin position="421"/>
        <end position="497"/>
    </location>
</feature>
<evidence type="ECO:0000259" key="3">
    <source>
        <dbReference type="PROSITE" id="PS50828"/>
    </source>
</evidence>
<evidence type="ECO:0000313" key="5">
    <source>
        <dbReference type="Proteomes" id="UP000663827"/>
    </source>
</evidence>
<feature type="compositionally biased region" description="Low complexity" evidence="1">
    <location>
        <begin position="26"/>
        <end position="43"/>
    </location>
</feature>
<dbReference type="PANTHER" id="PTHR47417:SF1">
    <property type="entry name" value="SMR DOMAIN-CONTAINING PROTEIN YPL199C"/>
    <property type="match status" value="1"/>
</dbReference>
<proteinExistence type="predicted"/>
<feature type="region of interest" description="Disordered" evidence="1">
    <location>
        <begin position="279"/>
        <end position="364"/>
    </location>
</feature>
<dbReference type="InterPro" id="IPR002625">
    <property type="entry name" value="Smr_dom"/>
</dbReference>
<feature type="chain" id="PRO_5034986547" description="Smr domain-containing protein" evidence="2">
    <location>
        <begin position="22"/>
        <end position="522"/>
    </location>
</feature>
<feature type="region of interest" description="Disordered" evidence="1">
    <location>
        <begin position="229"/>
        <end position="255"/>
    </location>
</feature>
<dbReference type="SMART" id="SM00463">
    <property type="entry name" value="SMR"/>
    <property type="match status" value="2"/>
</dbReference>
<dbReference type="PROSITE" id="PS50828">
    <property type="entry name" value="SMR"/>
    <property type="match status" value="2"/>
</dbReference>
<feature type="signal peptide" evidence="2">
    <location>
        <begin position="1"/>
        <end position="21"/>
    </location>
</feature>
<comment type="caution">
    <text evidence="4">The sequence shown here is derived from an EMBL/GenBank/DDBJ whole genome shotgun (WGS) entry which is preliminary data.</text>
</comment>
<sequence>MGLLESLLQILQTILCGPGKADDNQQQHQQQPQSAWQQPPGAAHEYPPAQHHPDPPTHQKPSKPYHARIDDNAQAQADPHYQELRSRAREEGDAMARAFDASQEAYQSGDGAGAKELSNEGKMHKAEMERLNKEASDWIFQQVNLDSAPDELDLHGLYVKEAIERTEAAVQAAQDRGDQQIRIIVGKGLHSEGRVAKLKPAIEELMVKYQLSAHVDPENAGVLIVQLGGHGQRGMDPTEVTRRLERDDESPSASYDDLPFAMGFFDSLLQIVQTIFGASGKDSQQQQQPPQPTWQQPPGATHQQKPAQHHPAPPTQQKPTKPSKPITPSKPKPYRARTDDNAEAQADPRYQELRSRAREAGDAMASAFTASKEVYQNGDRAKAKELSNEGKMHKAEMERLNKEASDWIFQQVNLDSAPDELDLHGLYVKEAIERTETAVEAARGRGDQQIRIIVGKGLHSEGRVAKLKPAIEELMVKYQLNAHIDPENAGVLIVQLGGRGHGGMDPTEVTRRLERDDGCVVT</sequence>
<name>A0A8H3DQM6_9AGAM</name>
<dbReference type="AlphaFoldDB" id="A0A8H3DQM6"/>
<feature type="compositionally biased region" description="Low complexity" evidence="1">
    <location>
        <begin position="284"/>
        <end position="310"/>
    </location>
</feature>
<feature type="compositionally biased region" description="Basic and acidic residues" evidence="1">
    <location>
        <begin position="80"/>
        <end position="94"/>
    </location>
</feature>
<dbReference type="Gene3D" id="3.30.1370.110">
    <property type="match status" value="2"/>
</dbReference>
<dbReference type="InterPro" id="IPR013899">
    <property type="entry name" value="DUF1771"/>
</dbReference>
<protein>
    <recommendedName>
        <fullName evidence="3">Smr domain-containing protein</fullName>
    </recommendedName>
</protein>
<feature type="region of interest" description="Disordered" evidence="1">
    <location>
        <begin position="17"/>
        <end position="94"/>
    </location>
</feature>
<dbReference type="PANTHER" id="PTHR47417">
    <property type="entry name" value="SMR DOMAIN-CONTAINING PROTEIN YPL199C"/>
    <property type="match status" value="1"/>
</dbReference>